<gene>
    <name evidence="2" type="ORF">C492_08305</name>
</gene>
<dbReference type="EMBL" id="AOIA01000062">
    <property type="protein sequence ID" value="ELY62308.1"/>
    <property type="molecule type" value="Genomic_DNA"/>
</dbReference>
<keyword evidence="1" id="KW-0812">Transmembrane</keyword>
<accession>L9XNU4</accession>
<dbReference type="STRING" id="1227498.C492_08305"/>
<dbReference type="SUPFAM" id="SSF53474">
    <property type="entry name" value="alpha/beta-Hydrolases"/>
    <property type="match status" value="1"/>
</dbReference>
<dbReference type="AlphaFoldDB" id="L9XNU4"/>
<proteinExistence type="predicted"/>
<dbReference type="InterPro" id="IPR029058">
    <property type="entry name" value="AB_hydrolase_fold"/>
</dbReference>
<feature type="transmembrane region" description="Helical" evidence="1">
    <location>
        <begin position="19"/>
        <end position="39"/>
    </location>
</feature>
<keyword evidence="2" id="KW-0378">Hydrolase</keyword>
<organism evidence="2 3">
    <name type="scientific">Natronococcus jeotgali DSM 18795</name>
    <dbReference type="NCBI Taxonomy" id="1227498"/>
    <lineage>
        <taxon>Archaea</taxon>
        <taxon>Methanobacteriati</taxon>
        <taxon>Methanobacteriota</taxon>
        <taxon>Stenosarchaea group</taxon>
        <taxon>Halobacteria</taxon>
        <taxon>Halobacteriales</taxon>
        <taxon>Natrialbaceae</taxon>
        <taxon>Natronococcus</taxon>
    </lineage>
</organism>
<dbReference type="Gene3D" id="3.40.50.1820">
    <property type="entry name" value="alpha/beta hydrolase"/>
    <property type="match status" value="1"/>
</dbReference>
<evidence type="ECO:0000313" key="3">
    <source>
        <dbReference type="Proteomes" id="UP000011531"/>
    </source>
</evidence>
<evidence type="ECO:0000313" key="2">
    <source>
        <dbReference type="EMBL" id="ELY62308.1"/>
    </source>
</evidence>
<name>L9XNU4_9EURY</name>
<dbReference type="GO" id="GO:0016787">
    <property type="term" value="F:hydrolase activity"/>
    <property type="evidence" value="ECO:0007669"/>
    <property type="project" value="UniProtKB-KW"/>
</dbReference>
<protein>
    <submittedName>
        <fullName evidence="2">Alpha/beta hydrolase fold protein</fullName>
    </submittedName>
</protein>
<dbReference type="Proteomes" id="UP000011531">
    <property type="component" value="Unassembled WGS sequence"/>
</dbReference>
<keyword evidence="1" id="KW-1133">Transmembrane helix</keyword>
<reference evidence="2 3" key="1">
    <citation type="journal article" date="2014" name="PLoS Genet.">
        <title>Phylogenetically driven sequencing of extremely halophilic archaea reveals strategies for static and dynamic osmo-response.</title>
        <authorList>
            <person name="Becker E.A."/>
            <person name="Seitzer P.M."/>
            <person name="Tritt A."/>
            <person name="Larsen D."/>
            <person name="Krusor M."/>
            <person name="Yao A.I."/>
            <person name="Wu D."/>
            <person name="Madern D."/>
            <person name="Eisen J.A."/>
            <person name="Darling A.E."/>
            <person name="Facciotti M.T."/>
        </authorList>
    </citation>
    <scope>NUCLEOTIDE SEQUENCE [LARGE SCALE GENOMIC DNA]</scope>
    <source>
        <strain evidence="2 3">DSM 18795</strain>
    </source>
</reference>
<evidence type="ECO:0000256" key="1">
    <source>
        <dbReference type="SAM" id="Phobius"/>
    </source>
</evidence>
<keyword evidence="3" id="KW-1185">Reference proteome</keyword>
<keyword evidence="1" id="KW-0472">Membrane</keyword>
<comment type="caution">
    <text evidence="2">The sequence shown here is derived from an EMBL/GenBank/DDBJ whole genome shotgun (WGS) entry which is preliminary data.</text>
</comment>
<sequence>MDGRDKNALFARGCFKLNISVTIFATICGGVGIFERYIIGRYRPLSELKDTLDDVGIYDAHIVGASMGGTVAQRYALEYSRAKMLTLLCTTHGRVDAVPIPDET</sequence>